<reference evidence="2 3" key="1">
    <citation type="submission" date="2006-02" db="EMBL/GenBank/DDBJ databases">
        <authorList>
            <person name="Moran M.A."/>
            <person name="Kjelleberg S."/>
            <person name="Egan S."/>
            <person name="Saunders N."/>
            <person name="Thomas T."/>
            <person name="Ferriera S."/>
            <person name="Johnson J."/>
            <person name="Kravitz S."/>
            <person name="Halpern A."/>
            <person name="Remington K."/>
            <person name="Beeson K."/>
            <person name="Tran B."/>
            <person name="Rogers Y.-H."/>
            <person name="Friedman R."/>
            <person name="Venter J.C."/>
        </authorList>
    </citation>
    <scope>NUCLEOTIDE SEQUENCE [LARGE SCALE GENOMIC DNA]</scope>
    <source>
        <strain evidence="2 3">D2</strain>
    </source>
</reference>
<dbReference type="SUPFAM" id="SSF54975">
    <property type="entry name" value="Acylphosphatase/BLUF domain-like"/>
    <property type="match status" value="1"/>
</dbReference>
<dbReference type="EMBL" id="AAOH01000003">
    <property type="protein sequence ID" value="EAR28857.1"/>
    <property type="molecule type" value="Genomic_DNA"/>
</dbReference>
<dbReference type="STRING" id="87626.PTD2_07434"/>
<sequence>MYLSRLIYTSKISEEFEQSDIKSILDKSKKNNKKNHITGMLCFNRKYFLQCIEGSRQAVNETYQRILNDTRHTNILMLEYQEIYVREFDCWTMGYIPETRLTNPINLKYSDNDLFTPHDMSGPSAYQLMLALKDYVPLIE</sequence>
<dbReference type="Pfam" id="PF04940">
    <property type="entry name" value="BLUF"/>
    <property type="match status" value="1"/>
</dbReference>
<dbReference type="AlphaFoldDB" id="A4C8E2"/>
<feature type="domain" description="BLUF" evidence="1">
    <location>
        <begin position="3"/>
        <end position="94"/>
    </location>
</feature>
<dbReference type="RefSeq" id="WP_009838119.1">
    <property type="nucleotide sequence ID" value="NZ_AAOH01000003.1"/>
</dbReference>
<gene>
    <name evidence="2" type="ORF">PTD2_07434</name>
</gene>
<dbReference type="InterPro" id="IPR036046">
    <property type="entry name" value="Acylphosphatase-like_dom_sf"/>
</dbReference>
<evidence type="ECO:0000259" key="1">
    <source>
        <dbReference type="PROSITE" id="PS50925"/>
    </source>
</evidence>
<dbReference type="HOGENOM" id="CLU_097099_1_1_6"/>
<dbReference type="PROSITE" id="PS50925">
    <property type="entry name" value="BLUF"/>
    <property type="match status" value="1"/>
</dbReference>
<dbReference type="SMART" id="SM01034">
    <property type="entry name" value="BLUF"/>
    <property type="match status" value="1"/>
</dbReference>
<organism evidence="2 3">
    <name type="scientific">Pseudoalteromonas tunicata D2</name>
    <dbReference type="NCBI Taxonomy" id="87626"/>
    <lineage>
        <taxon>Bacteria</taxon>
        <taxon>Pseudomonadati</taxon>
        <taxon>Pseudomonadota</taxon>
        <taxon>Gammaproteobacteria</taxon>
        <taxon>Alteromonadales</taxon>
        <taxon>Pseudoalteromonadaceae</taxon>
        <taxon>Pseudoalteromonas</taxon>
    </lineage>
</organism>
<dbReference type="GO" id="GO:0009882">
    <property type="term" value="F:blue light photoreceptor activity"/>
    <property type="evidence" value="ECO:0007669"/>
    <property type="project" value="InterPro"/>
</dbReference>
<comment type="caution">
    <text evidence="2">The sequence shown here is derived from an EMBL/GenBank/DDBJ whole genome shotgun (WGS) entry which is preliminary data.</text>
</comment>
<keyword evidence="3" id="KW-1185">Reference proteome</keyword>
<dbReference type="InterPro" id="IPR007024">
    <property type="entry name" value="BLUF_domain"/>
</dbReference>
<proteinExistence type="predicted"/>
<protein>
    <submittedName>
        <fullName evidence="2">BLUF</fullName>
    </submittedName>
</protein>
<dbReference type="GO" id="GO:0071949">
    <property type="term" value="F:FAD binding"/>
    <property type="evidence" value="ECO:0007669"/>
    <property type="project" value="InterPro"/>
</dbReference>
<evidence type="ECO:0000313" key="2">
    <source>
        <dbReference type="EMBL" id="EAR28857.1"/>
    </source>
</evidence>
<dbReference type="Proteomes" id="UP000006201">
    <property type="component" value="Unassembled WGS sequence"/>
</dbReference>
<name>A4C8E2_9GAMM</name>
<dbReference type="eggNOG" id="COG2114">
    <property type="taxonomic scope" value="Bacteria"/>
</dbReference>
<accession>A4C8E2</accession>
<dbReference type="OrthoDB" id="557705at2"/>
<evidence type="ECO:0000313" key="3">
    <source>
        <dbReference type="Proteomes" id="UP000006201"/>
    </source>
</evidence>
<dbReference type="Gene3D" id="3.30.70.100">
    <property type="match status" value="1"/>
</dbReference>